<keyword evidence="7" id="KW-1185">Reference proteome</keyword>
<dbReference type="AlphaFoldDB" id="A0A4R3YRW7"/>
<dbReference type="Pfam" id="PF00440">
    <property type="entry name" value="TetR_N"/>
    <property type="match status" value="1"/>
</dbReference>
<dbReference type="SUPFAM" id="SSF48498">
    <property type="entry name" value="Tetracyclin repressor-like, C-terminal domain"/>
    <property type="match status" value="1"/>
</dbReference>
<accession>A0A4R3YRW7</accession>
<dbReference type="GO" id="GO:0003700">
    <property type="term" value="F:DNA-binding transcription factor activity"/>
    <property type="evidence" value="ECO:0007669"/>
    <property type="project" value="TreeGrafter"/>
</dbReference>
<dbReference type="GO" id="GO:0000976">
    <property type="term" value="F:transcription cis-regulatory region binding"/>
    <property type="evidence" value="ECO:0007669"/>
    <property type="project" value="TreeGrafter"/>
</dbReference>
<protein>
    <submittedName>
        <fullName evidence="6">TetR family transcriptional regulator</fullName>
    </submittedName>
</protein>
<dbReference type="InterPro" id="IPR009057">
    <property type="entry name" value="Homeodomain-like_sf"/>
</dbReference>
<dbReference type="PROSITE" id="PS50977">
    <property type="entry name" value="HTH_TETR_2"/>
    <property type="match status" value="1"/>
</dbReference>
<keyword evidence="2 4" id="KW-0238">DNA-binding</keyword>
<name>A0A4R3YRW7_9GAMM</name>
<evidence type="ECO:0000256" key="2">
    <source>
        <dbReference type="ARBA" id="ARBA00023125"/>
    </source>
</evidence>
<dbReference type="InterPro" id="IPR011075">
    <property type="entry name" value="TetR_C"/>
</dbReference>
<dbReference type="InterPro" id="IPR001647">
    <property type="entry name" value="HTH_TetR"/>
</dbReference>
<dbReference type="Gene3D" id="1.10.10.60">
    <property type="entry name" value="Homeodomain-like"/>
    <property type="match status" value="1"/>
</dbReference>
<dbReference type="Pfam" id="PF16859">
    <property type="entry name" value="TetR_C_11"/>
    <property type="match status" value="1"/>
</dbReference>
<comment type="caution">
    <text evidence="6">The sequence shown here is derived from an EMBL/GenBank/DDBJ whole genome shotgun (WGS) entry which is preliminary data.</text>
</comment>
<dbReference type="PANTHER" id="PTHR30055">
    <property type="entry name" value="HTH-TYPE TRANSCRIPTIONAL REGULATOR RUTR"/>
    <property type="match status" value="1"/>
</dbReference>
<organism evidence="6 7">
    <name type="scientific">Biostraticola tofi</name>
    <dbReference type="NCBI Taxonomy" id="466109"/>
    <lineage>
        <taxon>Bacteria</taxon>
        <taxon>Pseudomonadati</taxon>
        <taxon>Pseudomonadota</taxon>
        <taxon>Gammaproteobacteria</taxon>
        <taxon>Enterobacterales</taxon>
        <taxon>Bruguierivoracaceae</taxon>
        <taxon>Biostraticola</taxon>
    </lineage>
</organism>
<feature type="domain" description="HTH tetR-type" evidence="5">
    <location>
        <begin position="19"/>
        <end position="79"/>
    </location>
</feature>
<dbReference type="PRINTS" id="PR00455">
    <property type="entry name" value="HTHTETR"/>
</dbReference>
<evidence type="ECO:0000313" key="6">
    <source>
        <dbReference type="EMBL" id="TCV95106.1"/>
    </source>
</evidence>
<dbReference type="Gene3D" id="1.10.357.10">
    <property type="entry name" value="Tetracycline Repressor, domain 2"/>
    <property type="match status" value="1"/>
</dbReference>
<evidence type="ECO:0000256" key="1">
    <source>
        <dbReference type="ARBA" id="ARBA00023015"/>
    </source>
</evidence>
<dbReference type="InterPro" id="IPR036271">
    <property type="entry name" value="Tet_transcr_reg_TetR-rel_C_sf"/>
</dbReference>
<evidence type="ECO:0000256" key="4">
    <source>
        <dbReference type="PROSITE-ProRule" id="PRU00335"/>
    </source>
</evidence>
<keyword evidence="3" id="KW-0804">Transcription</keyword>
<proteinExistence type="predicted"/>
<dbReference type="EMBL" id="SMCR01000006">
    <property type="protein sequence ID" value="TCV95106.1"/>
    <property type="molecule type" value="Genomic_DNA"/>
</dbReference>
<dbReference type="OrthoDB" id="9796019at2"/>
<feature type="DNA-binding region" description="H-T-H motif" evidence="4">
    <location>
        <begin position="42"/>
        <end position="61"/>
    </location>
</feature>
<evidence type="ECO:0000313" key="7">
    <source>
        <dbReference type="Proteomes" id="UP000295719"/>
    </source>
</evidence>
<keyword evidence="1" id="KW-0805">Transcription regulation</keyword>
<evidence type="ECO:0000256" key="3">
    <source>
        <dbReference type="ARBA" id="ARBA00023163"/>
    </source>
</evidence>
<dbReference type="SUPFAM" id="SSF46689">
    <property type="entry name" value="Homeodomain-like"/>
    <property type="match status" value="1"/>
</dbReference>
<dbReference type="RefSeq" id="WP_131865795.1">
    <property type="nucleotide sequence ID" value="NZ_SMCR01000006.1"/>
</dbReference>
<evidence type="ECO:0000259" key="5">
    <source>
        <dbReference type="PROSITE" id="PS50977"/>
    </source>
</evidence>
<dbReference type="Proteomes" id="UP000295719">
    <property type="component" value="Unassembled WGS sequence"/>
</dbReference>
<reference evidence="6 7" key="1">
    <citation type="submission" date="2019-03" db="EMBL/GenBank/DDBJ databases">
        <title>Genomic Encyclopedia of Type Strains, Phase IV (KMG-IV): sequencing the most valuable type-strain genomes for metagenomic binning, comparative biology and taxonomic classification.</title>
        <authorList>
            <person name="Goeker M."/>
        </authorList>
    </citation>
    <scope>NUCLEOTIDE SEQUENCE [LARGE SCALE GENOMIC DNA]</scope>
    <source>
        <strain evidence="6 7">DSM 19580</strain>
    </source>
</reference>
<gene>
    <name evidence="6" type="ORF">EDC52_10637</name>
</gene>
<dbReference type="InterPro" id="IPR050109">
    <property type="entry name" value="HTH-type_TetR-like_transc_reg"/>
</dbReference>
<dbReference type="PANTHER" id="PTHR30055:SF148">
    <property type="entry name" value="TETR-FAMILY TRANSCRIPTIONAL REGULATOR"/>
    <property type="match status" value="1"/>
</dbReference>
<sequence>MDVKTAPPARLGRPRALSADSHEAILTAVYDLLQEMTLRELTMEKVAKRAGVGKPTLYRWWKTKAALVIAMFNERIVPTFDAPDATTLEGSISQKVDRLITAFNGFFGKVISEIIAEAQSDPDVLVEFNEHYILPRRASTVNDIISAQKQGLVPAHVDPELVVDAIFGSLYFNLLLKIKPLTAEYGAHLIDNCKKLLEI</sequence>